<comment type="caution">
    <text evidence="1">The sequence shown here is derived from an EMBL/GenBank/DDBJ whole genome shotgun (WGS) entry which is preliminary data.</text>
</comment>
<name>A0AAV4T170_9ARAC</name>
<reference evidence="1 2" key="1">
    <citation type="submission" date="2021-06" db="EMBL/GenBank/DDBJ databases">
        <title>Caerostris darwini draft genome.</title>
        <authorList>
            <person name="Kono N."/>
            <person name="Arakawa K."/>
        </authorList>
    </citation>
    <scope>NUCLEOTIDE SEQUENCE [LARGE SCALE GENOMIC DNA]</scope>
</reference>
<proteinExistence type="predicted"/>
<keyword evidence="2" id="KW-1185">Reference proteome</keyword>
<protein>
    <submittedName>
        <fullName evidence="1">Uncharacterized protein</fullName>
    </submittedName>
</protein>
<dbReference type="EMBL" id="BPLQ01008475">
    <property type="protein sequence ID" value="GIY37638.1"/>
    <property type="molecule type" value="Genomic_DNA"/>
</dbReference>
<organism evidence="1 2">
    <name type="scientific">Caerostris darwini</name>
    <dbReference type="NCBI Taxonomy" id="1538125"/>
    <lineage>
        <taxon>Eukaryota</taxon>
        <taxon>Metazoa</taxon>
        <taxon>Ecdysozoa</taxon>
        <taxon>Arthropoda</taxon>
        <taxon>Chelicerata</taxon>
        <taxon>Arachnida</taxon>
        <taxon>Araneae</taxon>
        <taxon>Araneomorphae</taxon>
        <taxon>Entelegynae</taxon>
        <taxon>Araneoidea</taxon>
        <taxon>Araneidae</taxon>
        <taxon>Caerostris</taxon>
    </lineage>
</organism>
<sequence>MCSLAACGVEPCGKNDCVICINKFVGFVLRSLFHLSVLCLVSIHKWPHLPVESEQLVCCMCYLDACILFCLSSFLTGKLSGPQIYSAYPRF</sequence>
<dbReference type="Proteomes" id="UP001054837">
    <property type="component" value="Unassembled WGS sequence"/>
</dbReference>
<gene>
    <name evidence="1" type="ORF">CDAR_305071</name>
</gene>
<evidence type="ECO:0000313" key="1">
    <source>
        <dbReference type="EMBL" id="GIY37638.1"/>
    </source>
</evidence>
<evidence type="ECO:0000313" key="2">
    <source>
        <dbReference type="Proteomes" id="UP001054837"/>
    </source>
</evidence>
<dbReference type="AlphaFoldDB" id="A0AAV4T170"/>
<accession>A0AAV4T170</accession>